<keyword evidence="1" id="KW-0732">Signal</keyword>
<proteinExistence type="predicted"/>
<keyword evidence="3" id="KW-1185">Reference proteome</keyword>
<evidence type="ECO:0000256" key="1">
    <source>
        <dbReference type="SAM" id="SignalP"/>
    </source>
</evidence>
<evidence type="ECO:0000313" key="3">
    <source>
        <dbReference type="Proteomes" id="UP001241656"/>
    </source>
</evidence>
<reference evidence="2 3" key="1">
    <citation type="submission" date="2023-05" db="EMBL/GenBank/DDBJ databases">
        <title>Genomic insight into Chryseobacterium sp. wdc7 isolated forest soil (Gotjawal).</title>
        <authorList>
            <person name="Park S.-J."/>
        </authorList>
    </citation>
    <scope>NUCLEOTIDE SEQUENCE [LARGE SCALE GENOMIC DNA]</scope>
    <source>
        <strain evidence="3">wdc7</strain>
    </source>
</reference>
<dbReference type="RefSeq" id="WP_282905509.1">
    <property type="nucleotide sequence ID" value="NZ_CP124855.1"/>
</dbReference>
<organism evidence="2 3">
    <name type="scientific">Chryseobacterium gotjawalense</name>
    <dbReference type="NCBI Taxonomy" id="3042315"/>
    <lineage>
        <taxon>Bacteria</taxon>
        <taxon>Pseudomonadati</taxon>
        <taxon>Bacteroidota</taxon>
        <taxon>Flavobacteriia</taxon>
        <taxon>Flavobacteriales</taxon>
        <taxon>Weeksellaceae</taxon>
        <taxon>Chryseobacterium group</taxon>
        <taxon>Chryseobacterium</taxon>
    </lineage>
</organism>
<dbReference type="EMBL" id="CP124855">
    <property type="protein sequence ID" value="WHF52206.1"/>
    <property type="molecule type" value="Genomic_DNA"/>
</dbReference>
<sequence>MKKIILGLFLTVGISGIASANEIDIAIKPDETMMSTQEIYSEIYDLQCSEIIDCWHGYTATIVDCAGERHNLNMGGYAGECGGNENNSIVIHHMGIYEVMDCVGN</sequence>
<name>A0ABY8REF1_9FLAO</name>
<feature type="signal peptide" evidence="1">
    <location>
        <begin position="1"/>
        <end position="20"/>
    </location>
</feature>
<protein>
    <submittedName>
        <fullName evidence="2">Uncharacterized protein</fullName>
    </submittedName>
</protein>
<gene>
    <name evidence="2" type="ORF">QGN23_02765</name>
</gene>
<accession>A0ABY8REF1</accession>
<evidence type="ECO:0000313" key="2">
    <source>
        <dbReference type="EMBL" id="WHF52206.1"/>
    </source>
</evidence>
<feature type="chain" id="PRO_5047352278" evidence="1">
    <location>
        <begin position="21"/>
        <end position="105"/>
    </location>
</feature>
<dbReference type="Proteomes" id="UP001241656">
    <property type="component" value="Chromosome"/>
</dbReference>